<dbReference type="OrthoDB" id="10045674at2759"/>
<gene>
    <name evidence="7" type="ORF">CTOB1V02_LOCUS16464</name>
</gene>
<keyword evidence="4" id="KW-1278">Translocase</keyword>
<keyword evidence="3" id="KW-0812">Transmembrane</keyword>
<accession>A0A7R8WVF9</accession>
<dbReference type="InterPro" id="IPR003667">
    <property type="entry name" value="NqrDE/RnfAE"/>
</dbReference>
<comment type="subcellular location">
    <subcellularLocation>
        <location evidence="1">Endomembrane system</location>
        <topology evidence="1">Multi-pass membrane protein</topology>
    </subcellularLocation>
</comment>
<evidence type="ECO:0000256" key="1">
    <source>
        <dbReference type="ARBA" id="ARBA00004127"/>
    </source>
</evidence>
<keyword evidence="5" id="KW-1133">Transmembrane helix</keyword>
<keyword evidence="2" id="KW-0813">Transport</keyword>
<dbReference type="AlphaFoldDB" id="A0A7R8WVF9"/>
<proteinExistence type="predicted"/>
<evidence type="ECO:0000256" key="2">
    <source>
        <dbReference type="ARBA" id="ARBA00022448"/>
    </source>
</evidence>
<evidence type="ECO:0000256" key="3">
    <source>
        <dbReference type="ARBA" id="ARBA00022692"/>
    </source>
</evidence>
<evidence type="ECO:0000256" key="5">
    <source>
        <dbReference type="ARBA" id="ARBA00022989"/>
    </source>
</evidence>
<dbReference type="GO" id="GO:0012505">
    <property type="term" value="C:endomembrane system"/>
    <property type="evidence" value="ECO:0007669"/>
    <property type="project" value="UniProtKB-SubCell"/>
</dbReference>
<evidence type="ECO:0000256" key="6">
    <source>
        <dbReference type="ARBA" id="ARBA00023136"/>
    </source>
</evidence>
<feature type="non-terminal residue" evidence="7">
    <location>
        <position position="1"/>
    </location>
</feature>
<sequence>TLGIFLPLIVTNCLIIGRSEAFASRNGLRASLHDALAMGCGFMWVLVLLGALRELIGQGTLFDGAATMFGSLAAELPLHVFAAEHGLLIALLPPGAFFALGLLLAGKNWIDEPRQRKPFTLGFLK</sequence>
<dbReference type="Pfam" id="PF02508">
    <property type="entry name" value="Rnf-Nqr"/>
    <property type="match status" value="1"/>
</dbReference>
<evidence type="ECO:0000256" key="4">
    <source>
        <dbReference type="ARBA" id="ARBA00022967"/>
    </source>
</evidence>
<dbReference type="GO" id="GO:0005886">
    <property type="term" value="C:plasma membrane"/>
    <property type="evidence" value="ECO:0007669"/>
    <property type="project" value="TreeGrafter"/>
</dbReference>
<keyword evidence="6" id="KW-0472">Membrane</keyword>
<name>A0A7R8WVF9_9CRUS</name>
<dbReference type="PANTHER" id="PTHR30586">
    <property type="entry name" value="ELECTRON TRANSPORT COMPLEX PROTEIN RNFE"/>
    <property type="match status" value="1"/>
</dbReference>
<protein>
    <submittedName>
        <fullName evidence="7">Uncharacterized protein</fullName>
    </submittedName>
</protein>
<dbReference type="EMBL" id="OB705907">
    <property type="protein sequence ID" value="CAD7238649.1"/>
    <property type="molecule type" value="Genomic_DNA"/>
</dbReference>
<dbReference type="PANTHER" id="PTHR30586:SF0">
    <property type="entry name" value="ION-TRANSLOCATING OXIDOREDUCTASE COMPLEX SUBUNIT E"/>
    <property type="match status" value="1"/>
</dbReference>
<reference evidence="7" key="1">
    <citation type="submission" date="2020-11" db="EMBL/GenBank/DDBJ databases">
        <authorList>
            <person name="Tran Van P."/>
        </authorList>
    </citation>
    <scope>NUCLEOTIDE SEQUENCE</scope>
</reference>
<evidence type="ECO:0000313" key="7">
    <source>
        <dbReference type="EMBL" id="CAD7238649.1"/>
    </source>
</evidence>
<organism evidence="7">
    <name type="scientific">Cyprideis torosa</name>
    <dbReference type="NCBI Taxonomy" id="163714"/>
    <lineage>
        <taxon>Eukaryota</taxon>
        <taxon>Metazoa</taxon>
        <taxon>Ecdysozoa</taxon>
        <taxon>Arthropoda</taxon>
        <taxon>Crustacea</taxon>
        <taxon>Oligostraca</taxon>
        <taxon>Ostracoda</taxon>
        <taxon>Podocopa</taxon>
        <taxon>Podocopida</taxon>
        <taxon>Cytherocopina</taxon>
        <taxon>Cytheroidea</taxon>
        <taxon>Cytherideidae</taxon>
        <taxon>Cyprideis</taxon>
    </lineage>
</organism>